<gene>
    <name evidence="1" type="ORF">ANE_LOCUS18396</name>
</gene>
<dbReference type="EMBL" id="CABITT030000006">
    <property type="protein sequence ID" value="VVB07952.1"/>
    <property type="molecule type" value="Genomic_DNA"/>
</dbReference>
<accession>A0A565C2U9</accession>
<keyword evidence="2" id="KW-1185">Reference proteome</keyword>
<protein>
    <submittedName>
        <fullName evidence="1">Uncharacterized protein</fullName>
    </submittedName>
</protein>
<dbReference type="Proteomes" id="UP000489600">
    <property type="component" value="Unassembled WGS sequence"/>
</dbReference>
<comment type="caution">
    <text evidence="1">The sequence shown here is derived from an EMBL/GenBank/DDBJ whole genome shotgun (WGS) entry which is preliminary data.</text>
</comment>
<name>A0A565C2U9_9BRAS</name>
<organism evidence="1 2">
    <name type="scientific">Arabis nemorensis</name>
    <dbReference type="NCBI Taxonomy" id="586526"/>
    <lineage>
        <taxon>Eukaryota</taxon>
        <taxon>Viridiplantae</taxon>
        <taxon>Streptophyta</taxon>
        <taxon>Embryophyta</taxon>
        <taxon>Tracheophyta</taxon>
        <taxon>Spermatophyta</taxon>
        <taxon>Magnoliopsida</taxon>
        <taxon>eudicotyledons</taxon>
        <taxon>Gunneridae</taxon>
        <taxon>Pentapetalae</taxon>
        <taxon>rosids</taxon>
        <taxon>malvids</taxon>
        <taxon>Brassicales</taxon>
        <taxon>Brassicaceae</taxon>
        <taxon>Arabideae</taxon>
        <taxon>Arabis</taxon>
    </lineage>
</organism>
<evidence type="ECO:0000313" key="1">
    <source>
        <dbReference type="EMBL" id="VVB07952.1"/>
    </source>
</evidence>
<evidence type="ECO:0000313" key="2">
    <source>
        <dbReference type="Proteomes" id="UP000489600"/>
    </source>
</evidence>
<dbReference type="AlphaFoldDB" id="A0A565C2U9"/>
<sequence length="81" mass="9356">MVTPAITIHVLSFKEQAIVAYPDPNHNEHVIIVYLKITRHNIIDVTAVNNPTGEHRYDNGNRAKDEIVLKIVFKVRARWKI</sequence>
<proteinExistence type="predicted"/>
<reference evidence="1" key="1">
    <citation type="submission" date="2019-07" db="EMBL/GenBank/DDBJ databases">
        <authorList>
            <person name="Dittberner H."/>
        </authorList>
    </citation>
    <scope>NUCLEOTIDE SEQUENCE [LARGE SCALE GENOMIC DNA]</scope>
</reference>